<feature type="region of interest" description="Disordered" evidence="1">
    <location>
        <begin position="106"/>
        <end position="145"/>
    </location>
</feature>
<organism evidence="3 4">
    <name type="scientific">Sphaerisporangium siamense</name>
    <dbReference type="NCBI Taxonomy" id="795645"/>
    <lineage>
        <taxon>Bacteria</taxon>
        <taxon>Bacillati</taxon>
        <taxon>Actinomycetota</taxon>
        <taxon>Actinomycetes</taxon>
        <taxon>Streptosporangiales</taxon>
        <taxon>Streptosporangiaceae</taxon>
        <taxon>Sphaerisporangium</taxon>
    </lineage>
</organism>
<dbReference type="Gene3D" id="2.60.40.10">
    <property type="entry name" value="Immunoglobulins"/>
    <property type="match status" value="1"/>
</dbReference>
<evidence type="ECO:0000313" key="4">
    <source>
        <dbReference type="Proteomes" id="UP000542210"/>
    </source>
</evidence>
<gene>
    <name evidence="3" type="ORF">BJ982_002720</name>
</gene>
<feature type="compositionally biased region" description="Acidic residues" evidence="1">
    <location>
        <begin position="130"/>
        <end position="143"/>
    </location>
</feature>
<dbReference type="InterPro" id="IPR013783">
    <property type="entry name" value="Ig-like_fold"/>
</dbReference>
<keyword evidence="4" id="KW-1185">Reference proteome</keyword>
<sequence>MKTGFVVTVRRQIATSATLTSSQNPSKKGHSVTFTATVRATGTHILPTGTVIFRNGSRELGSAQLEASGQATLSTSSLDDGSHNITAFYQGNASFDPSTSPVLVQRVEEEKKEDGKKDDGKEDGKKKEDDKDDDKSWDDENDDNAVVHDRHHDDLDHICRRFHHRDHDHDGLDGSSRHHRRLHELRRLCDKWHKRDDNVIVIDRGIRRFIEGFSDHGGGHHSHWDSRHHRWVPEHHEHYKPQKHYHKKQYHKPVRHFAVTG</sequence>
<feature type="domain" description="Bacterial Ig-like" evidence="2">
    <location>
        <begin position="19"/>
        <end position="107"/>
    </location>
</feature>
<comment type="caution">
    <text evidence="3">The sequence shown here is derived from an EMBL/GenBank/DDBJ whole genome shotgun (WGS) entry which is preliminary data.</text>
</comment>
<proteinExistence type="predicted"/>
<dbReference type="EMBL" id="JACHND010000001">
    <property type="protein sequence ID" value="MBB4701176.1"/>
    <property type="molecule type" value="Genomic_DNA"/>
</dbReference>
<dbReference type="RefSeq" id="WP_184880085.1">
    <property type="nucleotide sequence ID" value="NZ_BOOV01000027.1"/>
</dbReference>
<evidence type="ECO:0000259" key="2">
    <source>
        <dbReference type="Pfam" id="PF16640"/>
    </source>
</evidence>
<dbReference type="InterPro" id="IPR032109">
    <property type="entry name" value="Big_3_5"/>
</dbReference>
<evidence type="ECO:0000313" key="3">
    <source>
        <dbReference type="EMBL" id="MBB4701176.1"/>
    </source>
</evidence>
<dbReference type="GO" id="GO:0005975">
    <property type="term" value="P:carbohydrate metabolic process"/>
    <property type="evidence" value="ECO:0007669"/>
    <property type="project" value="UniProtKB-ARBA"/>
</dbReference>
<reference evidence="3 4" key="1">
    <citation type="submission" date="2020-08" db="EMBL/GenBank/DDBJ databases">
        <title>Sequencing the genomes of 1000 actinobacteria strains.</title>
        <authorList>
            <person name="Klenk H.-P."/>
        </authorList>
    </citation>
    <scope>NUCLEOTIDE SEQUENCE [LARGE SCALE GENOMIC DNA]</scope>
    <source>
        <strain evidence="3 4">DSM 45784</strain>
    </source>
</reference>
<evidence type="ECO:0000256" key="1">
    <source>
        <dbReference type="SAM" id="MobiDB-lite"/>
    </source>
</evidence>
<dbReference type="AlphaFoldDB" id="A0A7W7D6Y6"/>
<dbReference type="Proteomes" id="UP000542210">
    <property type="component" value="Unassembled WGS sequence"/>
</dbReference>
<feature type="compositionally biased region" description="Basic and acidic residues" evidence="1">
    <location>
        <begin position="106"/>
        <end position="129"/>
    </location>
</feature>
<protein>
    <recommendedName>
        <fullName evidence="2">Bacterial Ig-like domain-containing protein</fullName>
    </recommendedName>
</protein>
<name>A0A7W7D6Y6_9ACTN</name>
<dbReference type="Pfam" id="PF16640">
    <property type="entry name" value="Big_3_5"/>
    <property type="match status" value="1"/>
</dbReference>
<accession>A0A7W7D6Y6</accession>